<dbReference type="PROSITE" id="PS50897">
    <property type="entry name" value="CTLH"/>
    <property type="match status" value="1"/>
</dbReference>
<dbReference type="SMART" id="SM00449">
    <property type="entry name" value="SPRY"/>
    <property type="match status" value="1"/>
</dbReference>
<accession>A0AAV9XBI4</accession>
<dbReference type="InterPro" id="IPR013144">
    <property type="entry name" value="CRA_dom"/>
</dbReference>
<dbReference type="SUPFAM" id="SSF49899">
    <property type="entry name" value="Concanavalin A-like lectins/glucanases"/>
    <property type="match status" value="1"/>
</dbReference>
<evidence type="ECO:0000259" key="3">
    <source>
        <dbReference type="PROSITE" id="PS50188"/>
    </source>
</evidence>
<evidence type="ECO:0000313" key="6">
    <source>
        <dbReference type="Proteomes" id="UP001365542"/>
    </source>
</evidence>
<feature type="compositionally biased region" description="Polar residues" evidence="2">
    <location>
        <begin position="9"/>
        <end position="49"/>
    </location>
</feature>
<dbReference type="InterPro" id="IPR006595">
    <property type="entry name" value="CTLH_C"/>
</dbReference>
<dbReference type="Pfam" id="PF10607">
    <property type="entry name" value="CTLH"/>
    <property type="match status" value="1"/>
</dbReference>
<dbReference type="Pfam" id="PF00622">
    <property type="entry name" value="SPRY"/>
    <property type="match status" value="1"/>
</dbReference>
<dbReference type="InterPro" id="IPR006594">
    <property type="entry name" value="LisH"/>
</dbReference>
<evidence type="ECO:0008006" key="7">
    <source>
        <dbReference type="Google" id="ProtNLM"/>
    </source>
</evidence>
<gene>
    <name evidence="5" type="ORF">TWF694_009559</name>
</gene>
<dbReference type="PROSITE" id="PS50188">
    <property type="entry name" value="B302_SPRY"/>
    <property type="match status" value="1"/>
</dbReference>
<dbReference type="SMART" id="SM00668">
    <property type="entry name" value="CTLH"/>
    <property type="match status" value="1"/>
</dbReference>
<feature type="domain" description="B30.2/SPRY" evidence="3">
    <location>
        <begin position="136"/>
        <end position="327"/>
    </location>
</feature>
<dbReference type="EMBL" id="JAVHJO010000006">
    <property type="protein sequence ID" value="KAK6539326.1"/>
    <property type="molecule type" value="Genomic_DNA"/>
</dbReference>
<dbReference type="Gene3D" id="2.60.120.920">
    <property type="match status" value="1"/>
</dbReference>
<evidence type="ECO:0000259" key="4">
    <source>
        <dbReference type="PROSITE" id="PS50897"/>
    </source>
</evidence>
<evidence type="ECO:0000313" key="5">
    <source>
        <dbReference type="EMBL" id="KAK6539326.1"/>
    </source>
</evidence>
<reference evidence="5 6" key="1">
    <citation type="submission" date="2019-10" db="EMBL/GenBank/DDBJ databases">
        <authorList>
            <person name="Palmer J.M."/>
        </authorList>
    </citation>
    <scope>NUCLEOTIDE SEQUENCE [LARGE SCALE GENOMIC DNA]</scope>
    <source>
        <strain evidence="5 6">TWF694</strain>
    </source>
</reference>
<dbReference type="AlphaFoldDB" id="A0AAV9XBI4"/>
<comment type="function">
    <text evidence="1">Involved in the proteasome-dependent degradation of fructose-1,6-bisphosphatase.</text>
</comment>
<proteinExistence type="predicted"/>
<dbReference type="InterPro" id="IPR043136">
    <property type="entry name" value="B30.2/SPRY_sf"/>
</dbReference>
<feature type="region of interest" description="Disordered" evidence="2">
    <location>
        <begin position="109"/>
        <end position="167"/>
    </location>
</feature>
<dbReference type="PANTHER" id="PTHR12864">
    <property type="entry name" value="RAN BINDING PROTEIN 9-RELATED"/>
    <property type="match status" value="1"/>
</dbReference>
<dbReference type="InterPro" id="IPR001870">
    <property type="entry name" value="B30.2/SPRY"/>
</dbReference>
<feature type="domain" description="CTLH" evidence="4">
    <location>
        <begin position="413"/>
        <end position="470"/>
    </location>
</feature>
<dbReference type="CDD" id="cd12909">
    <property type="entry name" value="SPRY_RanBP9_10"/>
    <property type="match status" value="1"/>
</dbReference>
<evidence type="ECO:0000256" key="2">
    <source>
        <dbReference type="SAM" id="MobiDB-lite"/>
    </source>
</evidence>
<dbReference type="InterPro" id="IPR035782">
    <property type="entry name" value="SPRY_RanBP9/10"/>
</dbReference>
<dbReference type="InterPro" id="IPR013320">
    <property type="entry name" value="ConA-like_dom_sf"/>
</dbReference>
<dbReference type="PROSITE" id="PS50896">
    <property type="entry name" value="LISH"/>
    <property type="match status" value="1"/>
</dbReference>
<dbReference type="Pfam" id="PF08513">
    <property type="entry name" value="LisH"/>
    <property type="match status" value="1"/>
</dbReference>
<organism evidence="5 6">
    <name type="scientific">Orbilia ellipsospora</name>
    <dbReference type="NCBI Taxonomy" id="2528407"/>
    <lineage>
        <taxon>Eukaryota</taxon>
        <taxon>Fungi</taxon>
        <taxon>Dikarya</taxon>
        <taxon>Ascomycota</taxon>
        <taxon>Pezizomycotina</taxon>
        <taxon>Orbiliomycetes</taxon>
        <taxon>Orbiliales</taxon>
        <taxon>Orbiliaceae</taxon>
        <taxon>Orbilia</taxon>
    </lineage>
</organism>
<dbReference type="SMART" id="SM00757">
    <property type="entry name" value="CRA"/>
    <property type="match status" value="1"/>
</dbReference>
<name>A0AAV9XBI4_9PEZI</name>
<evidence type="ECO:0000256" key="1">
    <source>
        <dbReference type="ARBA" id="ARBA00002343"/>
    </source>
</evidence>
<keyword evidence="6" id="KW-1185">Reference proteome</keyword>
<dbReference type="Proteomes" id="UP001365542">
    <property type="component" value="Unassembled WGS sequence"/>
</dbReference>
<feature type="region of interest" description="Disordered" evidence="2">
    <location>
        <begin position="470"/>
        <end position="529"/>
    </location>
</feature>
<comment type="caution">
    <text evidence="5">The sequence shown here is derived from an EMBL/GenBank/DDBJ whole genome shotgun (WGS) entry which is preliminary data.</text>
</comment>
<feature type="compositionally biased region" description="Polar residues" evidence="2">
    <location>
        <begin position="109"/>
        <end position="130"/>
    </location>
</feature>
<sequence>MATHHAPTASGTSPLVPRSQGSSWASIVSGQPSRPRISPSTGLRSQRNGSYANLSEIGSQSSRYYSAALSSAFNTQSKISQLPTSVPSYLEDSLYCEKLTAARQLLSGPTTISSRTPSYTSVSLQAQQTRSGGGGLKIDVKDTTSTPDDDLPLPLPTRWNENDKSTGVEISQDGQDVKFLGPTKVNEYDSAAVRADHYMPRSCGVYYFEVTVLNKSREGLIGVGFCARDVSLSRLPGWEPSSWGYHGDDGKSFCCSGVGKPYGPQFNTKDVIGCGVNFRTNTGFFTRNGHMLGTAFRDIPIETKLYPAVGLKKPGEHIHVNFGQEEFSFDIDGYMKTERQSVYDEINSTPVDSVCPPLGEAALIQSLIASYLQHDGFVETAKAFAQDLQAEQTALNSNTTDLGRGVELMEDKDALRRQNIRTAILDGNINMALKLTQTYYPQVLLRNEHINFRLRCRKFIEMMRQSAELSNGGRKKVPLTSGSATRSKHPPFETHDNDNDVTMGSDETGDDTKSDWDTDGNDDFSNSTSDLLSQNEMLEKLMEYGRQLQEDFKNKPELQEEMDEVFSLFAYSEPTNSPMAHLLSVEGRAPVAEALNSAILVSLGKSSKAPLERLVQQTTVLLRELGEDGGTASFINLHNWIHNIDYLPNS</sequence>
<dbReference type="InterPro" id="IPR003877">
    <property type="entry name" value="SPRY_dom"/>
</dbReference>
<dbReference type="InterPro" id="IPR024964">
    <property type="entry name" value="CTLH/CRA"/>
</dbReference>
<feature type="region of interest" description="Disordered" evidence="2">
    <location>
        <begin position="1"/>
        <end position="49"/>
    </location>
</feature>
<dbReference type="InterPro" id="IPR050618">
    <property type="entry name" value="Ubq-SigPath_Reg"/>
</dbReference>
<protein>
    <recommendedName>
        <fullName evidence="7">Protein SSH4</fullName>
    </recommendedName>
</protein>